<evidence type="ECO:0000256" key="2">
    <source>
        <dbReference type="ARBA" id="ARBA00023002"/>
    </source>
</evidence>
<dbReference type="RefSeq" id="WP_007320545.1">
    <property type="nucleotide sequence ID" value="NZ_BAEE01000012.1"/>
</dbReference>
<keyword evidence="2" id="KW-0560">Oxidoreductase</keyword>
<evidence type="ECO:0000256" key="3">
    <source>
        <dbReference type="RuleBase" id="RU000363"/>
    </source>
</evidence>
<dbReference type="STRING" id="1073574.GOARA_012_00180"/>
<dbReference type="PANTHER" id="PTHR44196:SF1">
    <property type="entry name" value="DEHYDROGENASE_REDUCTASE SDR FAMILY MEMBER 7B"/>
    <property type="match status" value="1"/>
</dbReference>
<dbReference type="Proteomes" id="UP000035088">
    <property type="component" value="Unassembled WGS sequence"/>
</dbReference>
<dbReference type="PROSITE" id="PS00061">
    <property type="entry name" value="ADH_SHORT"/>
    <property type="match status" value="1"/>
</dbReference>
<gene>
    <name evidence="6" type="ORF">GOARA_012_00180</name>
</gene>
<evidence type="ECO:0000256" key="1">
    <source>
        <dbReference type="ARBA" id="ARBA00006484"/>
    </source>
</evidence>
<dbReference type="InterPro" id="IPR020904">
    <property type="entry name" value="Sc_DH/Rdtase_CS"/>
</dbReference>
<dbReference type="SMART" id="SM00822">
    <property type="entry name" value="PKS_KR"/>
    <property type="match status" value="1"/>
</dbReference>
<dbReference type="GO" id="GO:0016020">
    <property type="term" value="C:membrane"/>
    <property type="evidence" value="ECO:0007669"/>
    <property type="project" value="TreeGrafter"/>
</dbReference>
<protein>
    <submittedName>
        <fullName evidence="6">Putative oxidoreductase</fullName>
    </submittedName>
</protein>
<sequence length="319" mass="34384">MARASVPNRVWAARKGLARATADMALPRVRSLEPDGKVFLITGGSSGIGEACARRFVRAGATVVLVARDAEKLRGTAEDIAAEFDAAERVSWWAGDVTDETRIRQIVELALERHGRIDVLINNAGRSIRRGAAHAVNRSHDYRRTMEANYLGAVVCTLAVLPGMIERRSGRIVNVSSISTQVYSPRYSAYVASKAALDAFGEVIAGEVATRGITVSSVKVPLTRTPMIEPSRKVQPAPTISPEQAAKLIDRAVRYGQPTVSTAAGRIGGRFALMFPRWARLARQVEYLALPESAAAVPRPEREMTDDDGPSEPAAGRSA</sequence>
<dbReference type="InterPro" id="IPR002347">
    <property type="entry name" value="SDR_fam"/>
</dbReference>
<proteinExistence type="inferred from homology"/>
<dbReference type="GO" id="GO:0016491">
    <property type="term" value="F:oxidoreductase activity"/>
    <property type="evidence" value="ECO:0007669"/>
    <property type="project" value="UniProtKB-KW"/>
</dbReference>
<dbReference type="CDD" id="cd05233">
    <property type="entry name" value="SDR_c"/>
    <property type="match status" value="1"/>
</dbReference>
<organism evidence="6 7">
    <name type="scientific">Gordonia araii NBRC 100433</name>
    <dbReference type="NCBI Taxonomy" id="1073574"/>
    <lineage>
        <taxon>Bacteria</taxon>
        <taxon>Bacillati</taxon>
        <taxon>Actinomycetota</taxon>
        <taxon>Actinomycetes</taxon>
        <taxon>Mycobacteriales</taxon>
        <taxon>Gordoniaceae</taxon>
        <taxon>Gordonia</taxon>
    </lineage>
</organism>
<comment type="caution">
    <text evidence="6">The sequence shown here is derived from an EMBL/GenBank/DDBJ whole genome shotgun (WGS) entry which is preliminary data.</text>
</comment>
<feature type="domain" description="Ketoreductase" evidence="5">
    <location>
        <begin position="37"/>
        <end position="224"/>
    </location>
</feature>
<keyword evidence="7" id="KW-1185">Reference proteome</keyword>
<reference evidence="6 7" key="1">
    <citation type="submission" date="2011-11" db="EMBL/GenBank/DDBJ databases">
        <title>Whole genome shotgun sequence of Gordonia araii NBRC 100433.</title>
        <authorList>
            <person name="Yoshida Y."/>
            <person name="Hosoyama A."/>
            <person name="Tsuchikane K."/>
            <person name="Katsumata H."/>
            <person name="Yamazaki S."/>
            <person name="Fujita N."/>
        </authorList>
    </citation>
    <scope>NUCLEOTIDE SEQUENCE [LARGE SCALE GENOMIC DNA]</scope>
    <source>
        <strain evidence="6 7">NBRC 100433</strain>
    </source>
</reference>
<dbReference type="OrthoDB" id="9810734at2"/>
<dbReference type="EMBL" id="BAEE01000012">
    <property type="protein sequence ID" value="GAB08468.1"/>
    <property type="molecule type" value="Genomic_DNA"/>
</dbReference>
<dbReference type="InterPro" id="IPR036291">
    <property type="entry name" value="NAD(P)-bd_dom_sf"/>
</dbReference>
<comment type="similarity">
    <text evidence="1 3">Belongs to the short-chain dehydrogenases/reductases (SDR) family.</text>
</comment>
<dbReference type="Pfam" id="PF00106">
    <property type="entry name" value="adh_short"/>
    <property type="match status" value="1"/>
</dbReference>
<dbReference type="SUPFAM" id="SSF51735">
    <property type="entry name" value="NAD(P)-binding Rossmann-fold domains"/>
    <property type="match status" value="1"/>
</dbReference>
<dbReference type="PRINTS" id="PR00081">
    <property type="entry name" value="GDHRDH"/>
</dbReference>
<accession>G7GXZ3</accession>
<dbReference type="PRINTS" id="PR00080">
    <property type="entry name" value="SDRFAMILY"/>
</dbReference>
<name>G7GXZ3_9ACTN</name>
<dbReference type="Gene3D" id="3.40.50.720">
    <property type="entry name" value="NAD(P)-binding Rossmann-like Domain"/>
    <property type="match status" value="1"/>
</dbReference>
<evidence type="ECO:0000259" key="5">
    <source>
        <dbReference type="SMART" id="SM00822"/>
    </source>
</evidence>
<dbReference type="AlphaFoldDB" id="G7GXZ3"/>
<dbReference type="InterPro" id="IPR057326">
    <property type="entry name" value="KR_dom"/>
</dbReference>
<feature type="region of interest" description="Disordered" evidence="4">
    <location>
        <begin position="292"/>
        <end position="319"/>
    </location>
</feature>
<dbReference type="PANTHER" id="PTHR44196">
    <property type="entry name" value="DEHYDROGENASE/REDUCTASE SDR FAMILY MEMBER 7B"/>
    <property type="match status" value="1"/>
</dbReference>
<evidence type="ECO:0000313" key="7">
    <source>
        <dbReference type="Proteomes" id="UP000035088"/>
    </source>
</evidence>
<evidence type="ECO:0000313" key="6">
    <source>
        <dbReference type="EMBL" id="GAB08468.1"/>
    </source>
</evidence>
<evidence type="ECO:0000256" key="4">
    <source>
        <dbReference type="SAM" id="MobiDB-lite"/>
    </source>
</evidence>